<sequence>MYFTSLPDHTQPGFDEELHFSRFRKHNIIFNAAGTESHCDDHVGCLSFKTVLEGEEWYGIDRHRLAIRPGQFLILNDEQHYSCRVDKGVHVKILSVFFQQEFASSVLHDALHREDALLDDPFHPGTTRPEFFQALNAVTPELQLQLSRLLGALDNQGYNRTMTDEYLVFLLHYLLRTHRSDIKRVGDVHALKAITRTEVYKRLCIAKDLLHSSYTDNPDLEALSRAACLSVPQLVRQFKAVFRTTPHQYLIRIRLHHAAELLQHTGAPVQEIAWQTGFEDASAFSRAFKSMFGVQPMNYRKLKG</sequence>
<dbReference type="PANTHER" id="PTHR46796">
    <property type="entry name" value="HTH-TYPE TRANSCRIPTIONAL ACTIVATOR RHAS-RELATED"/>
    <property type="match status" value="1"/>
</dbReference>
<comment type="caution">
    <text evidence="6">The sequence shown here is derived from an EMBL/GenBank/DDBJ whole genome shotgun (WGS) entry which is preliminary data.</text>
</comment>
<dbReference type="Proteomes" id="UP000278351">
    <property type="component" value="Unassembled WGS sequence"/>
</dbReference>
<dbReference type="SMART" id="SM00342">
    <property type="entry name" value="HTH_ARAC"/>
    <property type="match status" value="1"/>
</dbReference>
<dbReference type="SUPFAM" id="SSF46689">
    <property type="entry name" value="Homeodomain-like"/>
    <property type="match status" value="2"/>
</dbReference>
<gene>
    <name evidence="6" type="ORF">EGT74_02795</name>
</gene>
<protein>
    <submittedName>
        <fullName evidence="6">AraC family transcriptional regulator</fullName>
    </submittedName>
</protein>
<dbReference type="RefSeq" id="WP_123845009.1">
    <property type="nucleotide sequence ID" value="NZ_RPDH01000001.1"/>
</dbReference>
<dbReference type="AlphaFoldDB" id="A0A3N4PX68"/>
<dbReference type="GO" id="GO:0043565">
    <property type="term" value="F:sequence-specific DNA binding"/>
    <property type="evidence" value="ECO:0007669"/>
    <property type="project" value="InterPro"/>
</dbReference>
<dbReference type="PRINTS" id="PR00032">
    <property type="entry name" value="HTHARAC"/>
</dbReference>
<dbReference type="InterPro" id="IPR020449">
    <property type="entry name" value="Tscrpt_reg_AraC-type_HTH"/>
</dbReference>
<dbReference type="PANTHER" id="PTHR46796:SF13">
    <property type="entry name" value="HTH-TYPE TRANSCRIPTIONAL ACTIVATOR RHAS"/>
    <property type="match status" value="1"/>
</dbReference>
<evidence type="ECO:0000313" key="7">
    <source>
        <dbReference type="Proteomes" id="UP000278351"/>
    </source>
</evidence>
<proteinExistence type="predicted"/>
<dbReference type="InterPro" id="IPR050204">
    <property type="entry name" value="AraC_XylS_family_regulators"/>
</dbReference>
<dbReference type="InterPro" id="IPR037923">
    <property type="entry name" value="HTH-like"/>
</dbReference>
<evidence type="ECO:0000256" key="3">
    <source>
        <dbReference type="ARBA" id="ARBA00023125"/>
    </source>
</evidence>
<dbReference type="InterPro" id="IPR018060">
    <property type="entry name" value="HTH_AraC"/>
</dbReference>
<dbReference type="InterPro" id="IPR009057">
    <property type="entry name" value="Homeodomain-like_sf"/>
</dbReference>
<evidence type="ECO:0000256" key="2">
    <source>
        <dbReference type="ARBA" id="ARBA00023015"/>
    </source>
</evidence>
<evidence type="ECO:0000259" key="5">
    <source>
        <dbReference type="PROSITE" id="PS01124"/>
    </source>
</evidence>
<evidence type="ECO:0000256" key="1">
    <source>
        <dbReference type="ARBA" id="ARBA00022490"/>
    </source>
</evidence>
<keyword evidence="2" id="KW-0805">Transcription regulation</keyword>
<dbReference type="PROSITE" id="PS01124">
    <property type="entry name" value="HTH_ARAC_FAMILY_2"/>
    <property type="match status" value="1"/>
</dbReference>
<organism evidence="6 7">
    <name type="scientific">Chitinophaga lutea</name>
    <dbReference type="NCBI Taxonomy" id="2488634"/>
    <lineage>
        <taxon>Bacteria</taxon>
        <taxon>Pseudomonadati</taxon>
        <taxon>Bacteroidota</taxon>
        <taxon>Chitinophagia</taxon>
        <taxon>Chitinophagales</taxon>
        <taxon>Chitinophagaceae</taxon>
        <taxon>Chitinophaga</taxon>
    </lineage>
</organism>
<reference evidence="6 7" key="1">
    <citation type="submission" date="2018-11" db="EMBL/GenBank/DDBJ databases">
        <title>Chitinophaga lutea sp.nov., isolate from arsenic contaminated soil.</title>
        <authorList>
            <person name="Zong Y."/>
        </authorList>
    </citation>
    <scope>NUCLEOTIDE SEQUENCE [LARGE SCALE GENOMIC DNA]</scope>
    <source>
        <strain evidence="6 7">ZY74</strain>
    </source>
</reference>
<dbReference type="EMBL" id="RPDH01000001">
    <property type="protein sequence ID" value="RPE12498.1"/>
    <property type="molecule type" value="Genomic_DNA"/>
</dbReference>
<evidence type="ECO:0000256" key="4">
    <source>
        <dbReference type="ARBA" id="ARBA00023163"/>
    </source>
</evidence>
<dbReference type="Gene3D" id="1.10.10.60">
    <property type="entry name" value="Homeodomain-like"/>
    <property type="match status" value="2"/>
</dbReference>
<evidence type="ECO:0000313" key="6">
    <source>
        <dbReference type="EMBL" id="RPE12498.1"/>
    </source>
</evidence>
<dbReference type="OrthoDB" id="642439at2"/>
<name>A0A3N4PX68_9BACT</name>
<dbReference type="GO" id="GO:0003700">
    <property type="term" value="F:DNA-binding transcription factor activity"/>
    <property type="evidence" value="ECO:0007669"/>
    <property type="project" value="InterPro"/>
</dbReference>
<feature type="domain" description="HTH araC/xylS-type" evidence="5">
    <location>
        <begin position="204"/>
        <end position="302"/>
    </location>
</feature>
<keyword evidence="7" id="KW-1185">Reference proteome</keyword>
<keyword evidence="3" id="KW-0238">DNA-binding</keyword>
<dbReference type="SUPFAM" id="SSF51215">
    <property type="entry name" value="Regulatory protein AraC"/>
    <property type="match status" value="1"/>
</dbReference>
<dbReference type="Pfam" id="PF12833">
    <property type="entry name" value="HTH_18"/>
    <property type="match status" value="1"/>
</dbReference>
<accession>A0A3N4PX68</accession>
<keyword evidence="1" id="KW-0963">Cytoplasm</keyword>
<keyword evidence="4" id="KW-0804">Transcription</keyword>